<keyword evidence="1" id="KW-0472">Membrane</keyword>
<gene>
    <name evidence="2" type="ORF">BPAG_LOCUS8258</name>
</gene>
<reference evidence="4" key="1">
    <citation type="submission" date="2017-02" db="UniProtKB">
        <authorList>
            <consortium name="WormBaseParasite"/>
        </authorList>
    </citation>
    <scope>IDENTIFICATION</scope>
</reference>
<evidence type="ECO:0000256" key="1">
    <source>
        <dbReference type="SAM" id="Phobius"/>
    </source>
</evidence>
<dbReference type="AlphaFoldDB" id="A0A0N4TJ39"/>
<organism evidence="4">
    <name type="scientific">Brugia pahangi</name>
    <name type="common">Filarial nematode worm</name>
    <dbReference type="NCBI Taxonomy" id="6280"/>
    <lineage>
        <taxon>Eukaryota</taxon>
        <taxon>Metazoa</taxon>
        <taxon>Ecdysozoa</taxon>
        <taxon>Nematoda</taxon>
        <taxon>Chromadorea</taxon>
        <taxon>Rhabditida</taxon>
        <taxon>Spirurina</taxon>
        <taxon>Spiruromorpha</taxon>
        <taxon>Filarioidea</taxon>
        <taxon>Onchocercidae</taxon>
        <taxon>Brugia</taxon>
    </lineage>
</organism>
<accession>A0A0N4TJ39</accession>
<keyword evidence="1" id="KW-1133">Transmembrane helix</keyword>
<reference evidence="2 3" key="2">
    <citation type="submission" date="2018-11" db="EMBL/GenBank/DDBJ databases">
        <authorList>
            <consortium name="Pathogen Informatics"/>
        </authorList>
    </citation>
    <scope>NUCLEOTIDE SEQUENCE [LARGE SCALE GENOMIC DNA]</scope>
</reference>
<dbReference type="EMBL" id="UZAD01013132">
    <property type="protein sequence ID" value="VDN89444.1"/>
    <property type="molecule type" value="Genomic_DNA"/>
</dbReference>
<dbReference type="WBParaSite" id="BPAG_0000829601-mRNA-1">
    <property type="protein sequence ID" value="BPAG_0000829601-mRNA-1"/>
    <property type="gene ID" value="BPAG_0000829601"/>
</dbReference>
<name>A0A0N4TJ39_BRUPA</name>
<proteinExistence type="predicted"/>
<evidence type="ECO:0000313" key="3">
    <source>
        <dbReference type="Proteomes" id="UP000278627"/>
    </source>
</evidence>
<evidence type="ECO:0000313" key="2">
    <source>
        <dbReference type="EMBL" id="VDN89444.1"/>
    </source>
</evidence>
<dbReference type="Proteomes" id="UP000278627">
    <property type="component" value="Unassembled WGS sequence"/>
</dbReference>
<feature type="transmembrane region" description="Helical" evidence="1">
    <location>
        <begin position="35"/>
        <end position="56"/>
    </location>
</feature>
<keyword evidence="1" id="KW-0812">Transmembrane</keyword>
<sequence length="68" mass="7729">MAIPCIKFFRVSIQQVTGFLYECEAQVRKCASLEAVLWGLCLFVGFEYLPVISVLFSKYLEDFGKIGL</sequence>
<evidence type="ECO:0000313" key="4">
    <source>
        <dbReference type="WBParaSite" id="BPAG_0000829601-mRNA-1"/>
    </source>
</evidence>
<protein>
    <submittedName>
        <fullName evidence="4">Ovule protein</fullName>
    </submittedName>
</protein>
<keyword evidence="3" id="KW-1185">Reference proteome</keyword>